<evidence type="ECO:0000256" key="4">
    <source>
        <dbReference type="ARBA" id="ARBA00023136"/>
    </source>
</evidence>
<dbReference type="Pfam" id="PF02674">
    <property type="entry name" value="Colicin_V"/>
    <property type="match status" value="1"/>
</dbReference>
<dbReference type="GO" id="GO:0016020">
    <property type="term" value="C:membrane"/>
    <property type="evidence" value="ECO:0007669"/>
    <property type="project" value="UniProtKB-SubCell"/>
</dbReference>
<dbReference type="PANTHER" id="PTHR36926">
    <property type="entry name" value="COLICIN V PRODUCTION PROTEIN"/>
    <property type="match status" value="1"/>
</dbReference>
<dbReference type="InterPro" id="IPR003825">
    <property type="entry name" value="Colicin-V_CvpA"/>
</dbReference>
<evidence type="ECO:0000256" key="1">
    <source>
        <dbReference type="ARBA" id="ARBA00004141"/>
    </source>
</evidence>
<evidence type="ECO:0000256" key="5">
    <source>
        <dbReference type="SAM" id="MobiDB-lite"/>
    </source>
</evidence>
<dbReference type="AlphaFoldDB" id="A0A2W5BPF5"/>
<feature type="transmembrane region" description="Helical" evidence="6">
    <location>
        <begin position="5"/>
        <end position="24"/>
    </location>
</feature>
<organism evidence="7 8">
    <name type="scientific">Micavibrio aeruginosavorus</name>
    <dbReference type="NCBI Taxonomy" id="349221"/>
    <lineage>
        <taxon>Bacteria</taxon>
        <taxon>Pseudomonadati</taxon>
        <taxon>Bdellovibrionota</taxon>
        <taxon>Bdellovibrionia</taxon>
        <taxon>Bdellovibrionales</taxon>
        <taxon>Pseudobdellovibrionaceae</taxon>
        <taxon>Micavibrio</taxon>
    </lineage>
</organism>
<name>A0A2W5BPF5_9BACT</name>
<keyword evidence="4 6" id="KW-0472">Membrane</keyword>
<evidence type="ECO:0000256" key="3">
    <source>
        <dbReference type="ARBA" id="ARBA00022989"/>
    </source>
</evidence>
<dbReference type="PANTHER" id="PTHR36926:SF1">
    <property type="entry name" value="COLICIN V PRODUCTION PROTEIN"/>
    <property type="match status" value="1"/>
</dbReference>
<evidence type="ECO:0000256" key="6">
    <source>
        <dbReference type="SAM" id="Phobius"/>
    </source>
</evidence>
<gene>
    <name evidence="7" type="ORF">DI626_09205</name>
</gene>
<comment type="caution">
    <text evidence="7">The sequence shown here is derived from an EMBL/GenBank/DDBJ whole genome shotgun (WGS) entry which is preliminary data.</text>
</comment>
<evidence type="ECO:0000313" key="8">
    <source>
        <dbReference type="Proteomes" id="UP000249557"/>
    </source>
</evidence>
<feature type="transmembrane region" description="Helical" evidence="6">
    <location>
        <begin position="81"/>
        <end position="103"/>
    </location>
</feature>
<reference evidence="7 8" key="1">
    <citation type="submission" date="2017-08" db="EMBL/GenBank/DDBJ databases">
        <title>Infants hospitalized years apart are colonized by the same room-sourced microbial strains.</title>
        <authorList>
            <person name="Brooks B."/>
            <person name="Olm M.R."/>
            <person name="Firek B.A."/>
            <person name="Baker R."/>
            <person name="Thomas B.C."/>
            <person name="Morowitz M.J."/>
            <person name="Banfield J.F."/>
        </authorList>
    </citation>
    <scope>NUCLEOTIDE SEQUENCE [LARGE SCALE GENOMIC DNA]</scope>
    <source>
        <strain evidence="7">S2_018_000_R2_104</strain>
    </source>
</reference>
<protein>
    <submittedName>
        <fullName evidence="7">Colicin V production family protein</fullName>
    </submittedName>
</protein>
<evidence type="ECO:0000313" key="7">
    <source>
        <dbReference type="EMBL" id="PZO83258.1"/>
    </source>
</evidence>
<dbReference type="EMBL" id="QFNK01000217">
    <property type="protein sequence ID" value="PZO83258.1"/>
    <property type="molecule type" value="Genomic_DNA"/>
</dbReference>
<keyword evidence="3 6" id="KW-1133">Transmembrane helix</keyword>
<proteinExistence type="predicted"/>
<dbReference type="InterPro" id="IPR052719">
    <property type="entry name" value="CvpA-like"/>
</dbReference>
<evidence type="ECO:0000256" key="2">
    <source>
        <dbReference type="ARBA" id="ARBA00022692"/>
    </source>
</evidence>
<keyword evidence="2 6" id="KW-0812">Transmembrane</keyword>
<feature type="region of interest" description="Disordered" evidence="5">
    <location>
        <begin position="191"/>
        <end position="248"/>
    </location>
</feature>
<dbReference type="GO" id="GO:0009403">
    <property type="term" value="P:toxin biosynthetic process"/>
    <property type="evidence" value="ECO:0007669"/>
    <property type="project" value="InterPro"/>
</dbReference>
<comment type="subcellular location">
    <subcellularLocation>
        <location evidence="1">Membrane</location>
        <topology evidence="1">Multi-pass membrane protein</topology>
    </subcellularLocation>
</comment>
<feature type="transmembrane region" description="Helical" evidence="6">
    <location>
        <begin position="115"/>
        <end position="135"/>
    </location>
</feature>
<feature type="transmembrane region" description="Helical" evidence="6">
    <location>
        <begin position="30"/>
        <end position="48"/>
    </location>
</feature>
<dbReference type="Proteomes" id="UP000249557">
    <property type="component" value="Unassembled WGS sequence"/>
</dbReference>
<accession>A0A2W5BPF5</accession>
<sequence>MIIDIIVGVVVLASALISFMRGFIREVLTIAGVVGGILAAVFTGPVFAPMVREWFGAGEGQEAGKLFDIIPMEIVADATTYGVIFITVVIVLSVVSHFISGAAKAVGLGPVDRTLGVFFGVARALILLGLVYLPFHLLMDQPRKDEYFSDSNTHYIIEKISTVMAGYLPESDDVKKEIETTTDDVIKRKLEEQNLLGSSRKNEPPQPQAKDPAKTGAGYDDKERQKMDQLFGEPAPGELAPVTPTVNE</sequence>